<organism evidence="3 4">
    <name type="scientific">Gordonia defluvii</name>
    <dbReference type="NCBI Taxonomy" id="283718"/>
    <lineage>
        <taxon>Bacteria</taxon>
        <taxon>Bacillati</taxon>
        <taxon>Actinomycetota</taxon>
        <taxon>Actinomycetes</taxon>
        <taxon>Mycobacteriales</taxon>
        <taxon>Gordoniaceae</taxon>
        <taxon>Gordonia</taxon>
    </lineage>
</organism>
<gene>
    <name evidence="3" type="ORF">GCM10010528_06590</name>
</gene>
<feature type="region of interest" description="Disordered" evidence="1">
    <location>
        <begin position="1"/>
        <end position="83"/>
    </location>
</feature>
<name>A0ABP6L4F6_9ACTN</name>
<protein>
    <recommendedName>
        <fullName evidence="5">DUF2993 domain-containing protein</fullName>
    </recommendedName>
</protein>
<evidence type="ECO:0000313" key="4">
    <source>
        <dbReference type="Proteomes" id="UP001501035"/>
    </source>
</evidence>
<dbReference type="Proteomes" id="UP001501035">
    <property type="component" value="Unassembled WGS sequence"/>
</dbReference>
<sequence>MSTDDDDWTPADEPVALEKAEPATERLSTAAGQQSGSGEPLWPAEDGPVPDPGTRPPAAGSAARLDGATSGPNRINRSAPAESARNTKRWVGIGLVAVLLAVVAGLGGTELYLRHQVTSCLSKAFGSLTGAPTTVSLSGRPMLWQAMTKEIPFVEVNSTDGAGAGDGRLHLRVDRITGSGSQSTIGAITGNGYVPFSQVTASTRRPGGMNLDPNGTGQFGGAGQVESIRSNNDGTFDVTATVTAVIIPLPVTVTLRPHIRDGKAQFEVVRASMMAFGIPPDFAQTIVDETTDAMFGSMLKNLTLSKLEVRGEGVEFAVSGANVTVDENLVRPRGNCDDVTTALG</sequence>
<evidence type="ECO:0000313" key="3">
    <source>
        <dbReference type="EMBL" id="GAA3027483.1"/>
    </source>
</evidence>
<dbReference type="Pfam" id="PF11209">
    <property type="entry name" value="LmeA"/>
    <property type="match status" value="1"/>
</dbReference>
<feature type="compositionally biased region" description="Acidic residues" evidence="1">
    <location>
        <begin position="1"/>
        <end position="10"/>
    </location>
</feature>
<proteinExistence type="predicted"/>
<accession>A0ABP6L4F6</accession>
<feature type="compositionally biased region" description="Polar residues" evidence="1">
    <location>
        <begin position="26"/>
        <end position="37"/>
    </location>
</feature>
<evidence type="ECO:0000256" key="2">
    <source>
        <dbReference type="SAM" id="Phobius"/>
    </source>
</evidence>
<evidence type="ECO:0008006" key="5">
    <source>
        <dbReference type="Google" id="ProtNLM"/>
    </source>
</evidence>
<comment type="caution">
    <text evidence="3">The sequence shown here is derived from an EMBL/GenBank/DDBJ whole genome shotgun (WGS) entry which is preliminary data.</text>
</comment>
<dbReference type="EMBL" id="BAAAVS010000011">
    <property type="protein sequence ID" value="GAA3027483.1"/>
    <property type="molecule type" value="Genomic_DNA"/>
</dbReference>
<feature type="transmembrane region" description="Helical" evidence="2">
    <location>
        <begin position="90"/>
        <end position="113"/>
    </location>
</feature>
<dbReference type="RefSeq" id="WP_290704439.1">
    <property type="nucleotide sequence ID" value="NZ_BAAAVS010000011.1"/>
</dbReference>
<evidence type="ECO:0000256" key="1">
    <source>
        <dbReference type="SAM" id="MobiDB-lite"/>
    </source>
</evidence>
<reference evidence="4" key="1">
    <citation type="journal article" date="2019" name="Int. J. Syst. Evol. Microbiol.">
        <title>The Global Catalogue of Microorganisms (GCM) 10K type strain sequencing project: providing services to taxonomists for standard genome sequencing and annotation.</title>
        <authorList>
            <consortium name="The Broad Institute Genomics Platform"/>
            <consortium name="The Broad Institute Genome Sequencing Center for Infectious Disease"/>
            <person name="Wu L."/>
            <person name="Ma J."/>
        </authorList>
    </citation>
    <scope>NUCLEOTIDE SEQUENCE [LARGE SCALE GENOMIC DNA]</scope>
    <source>
        <strain evidence="4">JCM 14234</strain>
    </source>
</reference>
<keyword evidence="2" id="KW-0812">Transmembrane</keyword>
<keyword evidence="4" id="KW-1185">Reference proteome</keyword>
<dbReference type="InterPro" id="IPR021373">
    <property type="entry name" value="DUF2993"/>
</dbReference>
<keyword evidence="2" id="KW-1133">Transmembrane helix</keyword>
<keyword evidence="2" id="KW-0472">Membrane</keyword>